<dbReference type="RefSeq" id="WP_112116821.1">
    <property type="nucleotide sequence ID" value="NZ_UAQE01000001.1"/>
</dbReference>
<sequence length="294" mass="33546">MEYSQATQRTIAYIEEQLMEEISFECLPNTAGYSKYHLSRIFKQETGITIGEYIRIRRLAMAASYLMYSNVSILTIAVTLQFQSQEAFTRAFKEVYALPPGKYRKVMQSLNMMEEEHYMETVEQVKGWVLSGANPELYKFHTDDKVFHSGKRSGVLYSTTASANHGQFATMMQSFQAADYKGKRLKMSCYLKTADATKCGAWMRIDNGTGDTIQFDNMDQRPVTGSTEWNHYSIVLDVPEEGNSIYFGVLLIGSGKVWADGFRFEEVDNKVPSTNMLTQEHLSNHPTNLDFSME</sequence>
<dbReference type="STRING" id="1421.A2J09_17385"/>
<name>A0A2X0Z4W3_9BACI</name>
<dbReference type="PANTHER" id="PTHR47504">
    <property type="entry name" value="RIGHT ORIGIN-BINDING PROTEIN"/>
    <property type="match status" value="1"/>
</dbReference>
<evidence type="ECO:0000313" key="7">
    <source>
        <dbReference type="Proteomes" id="UP000251431"/>
    </source>
</evidence>
<evidence type="ECO:0000256" key="1">
    <source>
        <dbReference type="ARBA" id="ARBA00023015"/>
    </source>
</evidence>
<evidence type="ECO:0000313" key="6">
    <source>
        <dbReference type="EMBL" id="SPT97521.1"/>
    </source>
</evidence>
<dbReference type="AlphaFoldDB" id="A0A2X0Z4W3"/>
<evidence type="ECO:0000256" key="3">
    <source>
        <dbReference type="ARBA" id="ARBA00023163"/>
    </source>
</evidence>
<gene>
    <name evidence="6" type="primary">marA</name>
    <name evidence="6" type="ORF">NCTC7582_01137</name>
</gene>
<dbReference type="InterPro" id="IPR018060">
    <property type="entry name" value="HTH_AraC"/>
</dbReference>
<dbReference type="Gene3D" id="1.10.10.60">
    <property type="entry name" value="Homeodomain-like"/>
    <property type="match status" value="2"/>
</dbReference>
<dbReference type="PANTHER" id="PTHR47504:SF6">
    <property type="entry name" value="ARAC-FAMILY TRANSCRIPTIONAL REGULATOR"/>
    <property type="match status" value="1"/>
</dbReference>
<dbReference type="InterPro" id="IPR009057">
    <property type="entry name" value="Homeodomain-like_sf"/>
</dbReference>
<dbReference type="EMBL" id="UAQE01000001">
    <property type="protein sequence ID" value="SPT97521.1"/>
    <property type="molecule type" value="Genomic_DNA"/>
</dbReference>
<keyword evidence="4" id="KW-1133">Transmembrane helix</keyword>
<proteinExistence type="predicted"/>
<evidence type="ECO:0000256" key="2">
    <source>
        <dbReference type="ARBA" id="ARBA00023125"/>
    </source>
</evidence>
<keyword evidence="2" id="KW-0238">DNA-binding</keyword>
<dbReference type="Gene3D" id="2.60.120.260">
    <property type="entry name" value="Galactose-binding domain-like"/>
    <property type="match status" value="1"/>
</dbReference>
<dbReference type="SUPFAM" id="SSF46689">
    <property type="entry name" value="Homeodomain-like"/>
    <property type="match status" value="2"/>
</dbReference>
<dbReference type="Proteomes" id="UP000251431">
    <property type="component" value="Unassembled WGS sequence"/>
</dbReference>
<dbReference type="SMART" id="SM00342">
    <property type="entry name" value="HTH_ARAC"/>
    <property type="match status" value="1"/>
</dbReference>
<keyword evidence="4" id="KW-0472">Membrane</keyword>
<evidence type="ECO:0000259" key="5">
    <source>
        <dbReference type="PROSITE" id="PS01124"/>
    </source>
</evidence>
<dbReference type="PROSITE" id="PS01124">
    <property type="entry name" value="HTH_ARAC_FAMILY_2"/>
    <property type="match status" value="1"/>
</dbReference>
<keyword evidence="3" id="KW-0804">Transcription</keyword>
<organism evidence="6 7">
    <name type="scientific">Lysinibacillus capsici</name>
    <dbReference type="NCBI Taxonomy" id="2115968"/>
    <lineage>
        <taxon>Bacteria</taxon>
        <taxon>Bacillati</taxon>
        <taxon>Bacillota</taxon>
        <taxon>Bacilli</taxon>
        <taxon>Bacillales</taxon>
        <taxon>Bacillaceae</taxon>
        <taxon>Lysinibacillus</taxon>
    </lineage>
</organism>
<accession>A0A2X0Z4W3</accession>
<feature type="domain" description="HTH araC/xylS-type" evidence="5">
    <location>
        <begin position="8"/>
        <end position="106"/>
    </location>
</feature>
<dbReference type="InterPro" id="IPR050959">
    <property type="entry name" value="MarA-like"/>
</dbReference>
<keyword evidence="1" id="KW-0805">Transcription regulation</keyword>
<protein>
    <submittedName>
        <fullName evidence="6">AraC family transcriptional regulator</fullName>
    </submittedName>
</protein>
<dbReference type="GO" id="GO:0043565">
    <property type="term" value="F:sequence-specific DNA binding"/>
    <property type="evidence" value="ECO:0007669"/>
    <property type="project" value="InterPro"/>
</dbReference>
<keyword evidence="4" id="KW-0812">Transmembrane</keyword>
<dbReference type="PROSITE" id="PS00041">
    <property type="entry name" value="HTH_ARAC_FAMILY_1"/>
    <property type="match status" value="1"/>
</dbReference>
<evidence type="ECO:0000256" key="4">
    <source>
        <dbReference type="SAM" id="Phobius"/>
    </source>
</evidence>
<dbReference type="GO" id="GO:0003700">
    <property type="term" value="F:DNA-binding transcription factor activity"/>
    <property type="evidence" value="ECO:0007669"/>
    <property type="project" value="InterPro"/>
</dbReference>
<feature type="transmembrane region" description="Helical" evidence="4">
    <location>
        <begin position="65"/>
        <end position="82"/>
    </location>
</feature>
<dbReference type="InterPro" id="IPR018062">
    <property type="entry name" value="HTH_AraC-typ_CS"/>
</dbReference>
<reference evidence="6 7" key="1">
    <citation type="submission" date="2018-06" db="EMBL/GenBank/DDBJ databases">
        <authorList>
            <consortium name="Pathogen Informatics"/>
            <person name="Doyle S."/>
        </authorList>
    </citation>
    <scope>NUCLEOTIDE SEQUENCE [LARGE SCALE GENOMIC DNA]</scope>
    <source>
        <strain evidence="6 7">NCTC7582</strain>
    </source>
</reference>
<dbReference type="Pfam" id="PF12833">
    <property type="entry name" value="HTH_18"/>
    <property type="match status" value="1"/>
</dbReference>